<keyword evidence="1" id="KW-0963">Cytoplasm</keyword>
<dbReference type="InterPro" id="IPR005118">
    <property type="entry name" value="TRCF_C"/>
</dbReference>
<keyword evidence="7" id="KW-0238">DNA-binding</keyword>
<dbReference type="Gene3D" id="2.40.10.170">
    <property type="match status" value="1"/>
</dbReference>
<dbReference type="InterPro" id="IPR047112">
    <property type="entry name" value="RecG/Mfd"/>
</dbReference>
<keyword evidence="3" id="KW-0227">DNA damage</keyword>
<dbReference type="Pfam" id="PF17757">
    <property type="entry name" value="UvrB_inter"/>
    <property type="match status" value="1"/>
</dbReference>
<dbReference type="GO" id="GO:0005524">
    <property type="term" value="F:ATP binding"/>
    <property type="evidence" value="ECO:0007669"/>
    <property type="project" value="UniProtKB-KW"/>
</dbReference>
<dbReference type="SMART" id="SM00982">
    <property type="entry name" value="TRCF"/>
    <property type="match status" value="1"/>
</dbReference>
<dbReference type="InterPro" id="IPR036101">
    <property type="entry name" value="CarD-like/TRCF_RID_sf"/>
</dbReference>
<dbReference type="Pfam" id="PF03461">
    <property type="entry name" value="TRCF"/>
    <property type="match status" value="1"/>
</dbReference>
<dbReference type="HAMAP" id="MF_00969">
    <property type="entry name" value="TRCF"/>
    <property type="match status" value="1"/>
</dbReference>
<name>A0A3B1E066_9ZZZZ</name>
<dbReference type="InterPro" id="IPR027417">
    <property type="entry name" value="P-loop_NTPase"/>
</dbReference>
<dbReference type="InterPro" id="IPR011545">
    <property type="entry name" value="DEAD/DEAH_box_helicase_dom"/>
</dbReference>
<keyword evidence="6" id="KW-0067">ATP-binding</keyword>
<keyword evidence="2" id="KW-0547">Nucleotide-binding</keyword>
<dbReference type="InterPro" id="IPR001650">
    <property type="entry name" value="Helicase_C-like"/>
</dbReference>
<dbReference type="SMART" id="SM00487">
    <property type="entry name" value="DEXDc"/>
    <property type="match status" value="1"/>
</dbReference>
<dbReference type="EMBL" id="UOGL01000629">
    <property type="protein sequence ID" value="VAX42168.1"/>
    <property type="molecule type" value="Genomic_DNA"/>
</dbReference>
<dbReference type="Pfam" id="PF00270">
    <property type="entry name" value="DEAD"/>
    <property type="match status" value="1"/>
</dbReference>
<dbReference type="GO" id="GO:0003678">
    <property type="term" value="F:DNA helicase activity"/>
    <property type="evidence" value="ECO:0007669"/>
    <property type="project" value="TreeGrafter"/>
</dbReference>
<evidence type="ECO:0000256" key="2">
    <source>
        <dbReference type="ARBA" id="ARBA00022741"/>
    </source>
</evidence>
<dbReference type="InterPro" id="IPR041471">
    <property type="entry name" value="UvrB_inter"/>
</dbReference>
<dbReference type="SUPFAM" id="SSF143517">
    <property type="entry name" value="TRCF domain-like"/>
    <property type="match status" value="1"/>
</dbReference>
<dbReference type="Pfam" id="PF02559">
    <property type="entry name" value="CarD_TRCF_RID"/>
    <property type="match status" value="1"/>
</dbReference>
<evidence type="ECO:0000256" key="3">
    <source>
        <dbReference type="ARBA" id="ARBA00022763"/>
    </source>
</evidence>
<evidence type="ECO:0000256" key="5">
    <source>
        <dbReference type="ARBA" id="ARBA00022806"/>
    </source>
</evidence>
<gene>
    <name evidence="11" type="ORF">MNBD_PLANCTO02-814</name>
</gene>
<evidence type="ECO:0000256" key="8">
    <source>
        <dbReference type="ARBA" id="ARBA00023204"/>
    </source>
</evidence>
<evidence type="ECO:0000256" key="7">
    <source>
        <dbReference type="ARBA" id="ARBA00023125"/>
    </source>
</evidence>
<dbReference type="NCBIfam" id="TIGR00580">
    <property type="entry name" value="mfd"/>
    <property type="match status" value="1"/>
</dbReference>
<reference evidence="11" key="1">
    <citation type="submission" date="2018-06" db="EMBL/GenBank/DDBJ databases">
        <authorList>
            <person name="Zhirakovskaya E."/>
        </authorList>
    </citation>
    <scope>NUCLEOTIDE SEQUENCE</scope>
</reference>
<feature type="domain" description="Helicase ATP-binding" evidence="9">
    <location>
        <begin position="575"/>
        <end position="736"/>
    </location>
</feature>
<dbReference type="Gene3D" id="3.30.2060.10">
    <property type="entry name" value="Penicillin-binding protein 1b domain"/>
    <property type="match status" value="1"/>
</dbReference>
<dbReference type="SUPFAM" id="SSF52540">
    <property type="entry name" value="P-loop containing nucleoside triphosphate hydrolases"/>
    <property type="match status" value="4"/>
</dbReference>
<dbReference type="SMART" id="SM01058">
    <property type="entry name" value="CarD_TRCF"/>
    <property type="match status" value="1"/>
</dbReference>
<dbReference type="Gene3D" id="3.40.50.300">
    <property type="entry name" value="P-loop containing nucleotide triphosphate hydrolases"/>
    <property type="match status" value="2"/>
</dbReference>
<organism evidence="11">
    <name type="scientific">hydrothermal vent metagenome</name>
    <dbReference type="NCBI Taxonomy" id="652676"/>
    <lineage>
        <taxon>unclassified sequences</taxon>
        <taxon>metagenomes</taxon>
        <taxon>ecological metagenomes</taxon>
    </lineage>
</organism>
<keyword evidence="8" id="KW-0234">DNA repair</keyword>
<dbReference type="PROSITE" id="PS51192">
    <property type="entry name" value="HELICASE_ATP_BIND_1"/>
    <property type="match status" value="1"/>
</dbReference>
<evidence type="ECO:0000256" key="6">
    <source>
        <dbReference type="ARBA" id="ARBA00022840"/>
    </source>
</evidence>
<dbReference type="AlphaFoldDB" id="A0A3B1E066"/>
<evidence type="ECO:0000313" key="11">
    <source>
        <dbReference type="EMBL" id="VAX42168.1"/>
    </source>
</evidence>
<dbReference type="SUPFAM" id="SSF141259">
    <property type="entry name" value="CarD-like"/>
    <property type="match status" value="1"/>
</dbReference>
<dbReference type="SMART" id="SM00490">
    <property type="entry name" value="HELICc"/>
    <property type="match status" value="1"/>
</dbReference>
<proteinExistence type="inferred from homology"/>
<dbReference type="GO" id="GO:0016787">
    <property type="term" value="F:hydrolase activity"/>
    <property type="evidence" value="ECO:0007669"/>
    <property type="project" value="UniProtKB-KW"/>
</dbReference>
<dbReference type="CDD" id="cd17991">
    <property type="entry name" value="DEXHc_TRCF"/>
    <property type="match status" value="1"/>
</dbReference>
<sequence>MKQLSRKKISVLHDLVPLMHRANGFDEVVAALQSGNGATIDGAWGSSRALAIAALVKEARSTLLIVLPNIGDVDDFAIDLQGFLNEPLAVFPAWESLPQEHDVADSIFGSRLRLLRELHSDNPPTVIVTSIAALLQPVPSQSEREAATRNMTVGEELDVDSFSRWLVEHLFEHVPAVEMPGEFSFHGGILDIFPPDAIHPVRIELFGDEIDSIRRFDVQTQRKIESLNDASFTLVTPVETGSIQEEEPINASTIDLSGEHFLDELPEGSWVVLTELESLVEEGKHYLERLDHPRGFYSVQSTLARCTKRPNVLVAAIAADGYDQNCHLQIESIERFSGPRSDVLLELEEATTDNETVLIVCHNSGEQERLQELFAETDLSIAKQVLFCVGQLTSGFRLVTEQLVVLSDHELFGRTEIRRDSTSKKLETRAIDHFLELREGELVVHLTHGIGRFRGMELLEKDSQIEEHLIIEFRDSVRVFVPASLIHLVQKYVGAARSVAKLSKVGSNRWAKQKQKVTSAIQDLASEMLRMQAMREGRPGLSCPPDSHWQQEFETAFPYTETKDQLTAIADVKADMQRNRPMDRLICGDVGYGKTEVAMRAAFKAIDAGRQVAILVPTTVLAEQHFRTFSERMAEFPITIDILSRFRTKKEQQKTLACMKDGTVDLVIGTHRLVQKDIKFKELGLLVIDEEQRFGVAAKDLLKQMRLEVDILTLSATPIPRTLHLSLLGIRDISNLITAPNERQPIKTRISRFDTELIRNAIVRELNRNGQIYFVHNRVHNIKSIADKIRTIVPEATVGIVHGQMNGGDLEQAMYEFVTHQTDILVATTIIESGLDIPTANTMFIHQADIYGLADLHQLRGRVGRYKHRAYCYLLLEEGKTVTATGAKRLKAIEEFSELGAGFKIAMRDLEIRGAGNILGTEQSGHISTVGYELYCQLLENSVRQLKKMPLRQPPHVAIDLPVSAYLPASYVPPGRQKIEVYRKLSVAKTEEELEQLREEFRDRFGTLPEETERLLVLKKLQLLALHWQIDDVHLEKGYAMFGYRNPLLIQQLSNARGSQFRVIDDKTACWVLTLQTETTDGLLAEMKSVLQPL</sequence>
<evidence type="ECO:0000259" key="10">
    <source>
        <dbReference type="PROSITE" id="PS51194"/>
    </source>
</evidence>
<protein>
    <submittedName>
        <fullName evidence="11">Transcription-repair coupling factor</fullName>
    </submittedName>
</protein>
<dbReference type="Gene3D" id="3.90.1150.50">
    <property type="entry name" value="Transcription-repair-coupling factor, D7 domain"/>
    <property type="match status" value="1"/>
</dbReference>
<dbReference type="PANTHER" id="PTHR47964">
    <property type="entry name" value="ATP-DEPENDENT DNA HELICASE HOMOLOG RECG, CHLOROPLASTIC"/>
    <property type="match status" value="1"/>
</dbReference>
<dbReference type="InterPro" id="IPR004576">
    <property type="entry name" value="Mfd"/>
</dbReference>
<dbReference type="InterPro" id="IPR003711">
    <property type="entry name" value="CarD-like/TRCF_RID"/>
</dbReference>
<dbReference type="PROSITE" id="PS51194">
    <property type="entry name" value="HELICASE_CTER"/>
    <property type="match status" value="1"/>
</dbReference>
<keyword evidence="5" id="KW-0347">Helicase</keyword>
<dbReference type="InterPro" id="IPR014001">
    <property type="entry name" value="Helicase_ATP-bd"/>
</dbReference>
<dbReference type="Gene3D" id="3.40.50.11180">
    <property type="match status" value="1"/>
</dbReference>
<evidence type="ECO:0000259" key="9">
    <source>
        <dbReference type="PROSITE" id="PS51192"/>
    </source>
</evidence>
<keyword evidence="4" id="KW-0378">Hydrolase</keyword>
<dbReference type="GO" id="GO:0006281">
    <property type="term" value="P:DNA repair"/>
    <property type="evidence" value="ECO:0007669"/>
    <property type="project" value="UniProtKB-KW"/>
</dbReference>
<evidence type="ECO:0000256" key="4">
    <source>
        <dbReference type="ARBA" id="ARBA00022801"/>
    </source>
</evidence>
<dbReference type="PANTHER" id="PTHR47964:SF1">
    <property type="entry name" value="ATP-DEPENDENT DNA HELICASE HOMOLOG RECG, CHLOROPLASTIC"/>
    <property type="match status" value="1"/>
</dbReference>
<dbReference type="GO" id="GO:0003684">
    <property type="term" value="F:damaged DNA binding"/>
    <property type="evidence" value="ECO:0007669"/>
    <property type="project" value="InterPro"/>
</dbReference>
<dbReference type="Pfam" id="PF00271">
    <property type="entry name" value="Helicase_C"/>
    <property type="match status" value="1"/>
</dbReference>
<dbReference type="InterPro" id="IPR037235">
    <property type="entry name" value="TRCF-like_C_D7"/>
</dbReference>
<accession>A0A3B1E066</accession>
<evidence type="ECO:0000256" key="1">
    <source>
        <dbReference type="ARBA" id="ARBA00022490"/>
    </source>
</evidence>
<feature type="domain" description="Helicase C-terminal" evidence="10">
    <location>
        <begin position="757"/>
        <end position="911"/>
    </location>
</feature>